<organism evidence="1 2">
    <name type="scientific">Nostoc flagelliforme FACHB-838</name>
    <dbReference type="NCBI Taxonomy" id="2692904"/>
    <lineage>
        <taxon>Bacteria</taxon>
        <taxon>Bacillati</taxon>
        <taxon>Cyanobacteriota</taxon>
        <taxon>Cyanophyceae</taxon>
        <taxon>Nostocales</taxon>
        <taxon>Nostocaceae</taxon>
        <taxon>Nostoc</taxon>
    </lineage>
</organism>
<gene>
    <name evidence="1" type="ORF">H6G97_38305</name>
</gene>
<evidence type="ECO:0000313" key="1">
    <source>
        <dbReference type="EMBL" id="MBD2534972.1"/>
    </source>
</evidence>
<dbReference type="Proteomes" id="UP000623440">
    <property type="component" value="Unassembled WGS sequence"/>
</dbReference>
<accession>A0ABR8E1J0</accession>
<comment type="caution">
    <text evidence="1">The sequence shown here is derived from an EMBL/GenBank/DDBJ whole genome shotgun (WGS) entry which is preliminary data.</text>
</comment>
<dbReference type="EMBL" id="JACJSI010000218">
    <property type="protein sequence ID" value="MBD2534972.1"/>
    <property type="molecule type" value="Genomic_DNA"/>
</dbReference>
<keyword evidence="2" id="KW-1185">Reference proteome</keyword>
<reference evidence="1 2" key="1">
    <citation type="journal article" date="2020" name="ISME J.">
        <title>Comparative genomics reveals insights into cyanobacterial evolution and habitat adaptation.</title>
        <authorList>
            <person name="Chen M.Y."/>
            <person name="Teng W.K."/>
            <person name="Zhao L."/>
            <person name="Hu C.X."/>
            <person name="Zhou Y.K."/>
            <person name="Han B.P."/>
            <person name="Song L.R."/>
            <person name="Shu W.S."/>
        </authorList>
    </citation>
    <scope>NUCLEOTIDE SEQUENCE [LARGE SCALE GENOMIC DNA]</scope>
    <source>
        <strain evidence="1 2">FACHB-838</strain>
    </source>
</reference>
<protein>
    <recommendedName>
        <fullName evidence="3">DNA-binding domain-containing protein</fullName>
    </recommendedName>
</protein>
<dbReference type="RefSeq" id="WP_190945848.1">
    <property type="nucleotide sequence ID" value="NZ_JACJSI010000218.1"/>
</dbReference>
<sequence>MALLGFQQALSELVISPEFCLQVLTSPEQALRVYNLTTLEYQRLVFLAQLPGLGIGRMLHRSFRLSMLVNILPKTCTLLNFHNLNQVVEVYWQTQPSRNFYYEQEAVRFGQFLLAQLEQGKLQNEFLSEILRFELCVLFLTKLIPEQVASNNSLKIEVLEDSFPDLNPQYRIVFFRHEPNSLLTTLSKNQIPEPGLQGEYYLLLTMSSTNQLQSKLIGSRMGEVLLACNGQRSVLELCTQLSLTLEDLEILARRGFLHFHHRVS</sequence>
<evidence type="ECO:0000313" key="2">
    <source>
        <dbReference type="Proteomes" id="UP000623440"/>
    </source>
</evidence>
<evidence type="ECO:0008006" key="3">
    <source>
        <dbReference type="Google" id="ProtNLM"/>
    </source>
</evidence>
<name>A0ABR8E1J0_9NOSO</name>
<proteinExistence type="predicted"/>